<dbReference type="AlphaFoldDB" id="A0A401SAN1"/>
<gene>
    <name evidence="1" type="ORF">chiPu_0005873</name>
</gene>
<reference evidence="1 2" key="1">
    <citation type="journal article" date="2018" name="Nat. Ecol. Evol.">
        <title>Shark genomes provide insights into elasmobranch evolution and the origin of vertebrates.</title>
        <authorList>
            <person name="Hara Y"/>
            <person name="Yamaguchi K"/>
            <person name="Onimaru K"/>
            <person name="Kadota M"/>
            <person name="Koyanagi M"/>
            <person name="Keeley SD"/>
            <person name="Tatsumi K"/>
            <person name="Tanaka K"/>
            <person name="Motone F"/>
            <person name="Kageyama Y"/>
            <person name="Nozu R"/>
            <person name="Adachi N"/>
            <person name="Nishimura O"/>
            <person name="Nakagawa R"/>
            <person name="Tanegashima C"/>
            <person name="Kiyatake I"/>
            <person name="Matsumoto R"/>
            <person name="Murakumo K"/>
            <person name="Nishida K"/>
            <person name="Terakita A"/>
            <person name="Kuratani S"/>
            <person name="Sato K"/>
            <person name="Hyodo S Kuraku.S."/>
        </authorList>
    </citation>
    <scope>NUCLEOTIDE SEQUENCE [LARGE SCALE GENOMIC DNA]</scope>
</reference>
<evidence type="ECO:0000313" key="1">
    <source>
        <dbReference type="EMBL" id="GCC27449.1"/>
    </source>
</evidence>
<accession>A0A401SAN1</accession>
<feature type="non-terminal residue" evidence="1">
    <location>
        <position position="1"/>
    </location>
</feature>
<sequence>CKMSHALGFALSKETKALATDPKGSLVERYSDLCGISPYHSRLSVDCSTLRWGF</sequence>
<proteinExistence type="predicted"/>
<dbReference type="EMBL" id="BEZZ01000165">
    <property type="protein sequence ID" value="GCC27449.1"/>
    <property type="molecule type" value="Genomic_DNA"/>
</dbReference>
<dbReference type="Proteomes" id="UP000287033">
    <property type="component" value="Unassembled WGS sequence"/>
</dbReference>
<name>A0A401SAN1_CHIPU</name>
<keyword evidence="2" id="KW-1185">Reference proteome</keyword>
<organism evidence="1 2">
    <name type="scientific">Chiloscyllium punctatum</name>
    <name type="common">Brownbanded bambooshark</name>
    <name type="synonym">Hemiscyllium punctatum</name>
    <dbReference type="NCBI Taxonomy" id="137246"/>
    <lineage>
        <taxon>Eukaryota</taxon>
        <taxon>Metazoa</taxon>
        <taxon>Chordata</taxon>
        <taxon>Craniata</taxon>
        <taxon>Vertebrata</taxon>
        <taxon>Chondrichthyes</taxon>
        <taxon>Elasmobranchii</taxon>
        <taxon>Galeomorphii</taxon>
        <taxon>Galeoidea</taxon>
        <taxon>Orectolobiformes</taxon>
        <taxon>Hemiscylliidae</taxon>
        <taxon>Chiloscyllium</taxon>
    </lineage>
</organism>
<evidence type="ECO:0000313" key="2">
    <source>
        <dbReference type="Proteomes" id="UP000287033"/>
    </source>
</evidence>
<protein>
    <submittedName>
        <fullName evidence="1">Uncharacterized protein</fullName>
    </submittedName>
</protein>
<comment type="caution">
    <text evidence="1">The sequence shown here is derived from an EMBL/GenBank/DDBJ whole genome shotgun (WGS) entry which is preliminary data.</text>
</comment>